<accession>A0ACC3BX63</accession>
<dbReference type="Proteomes" id="UP000798662">
    <property type="component" value="Chromosome 1"/>
</dbReference>
<sequence length="213" mass="21540">MAFIGAGLPIPSRPQRAPAAVRCGTAPPSTPTPSPPPPATFPRRVLLATVAALAASAATAVALPGPASADRTGKYSTKLTAARRYKPRISAAVASLSALGPILGSSGSSSSSDDAAWRDAVRTYVAGADSGLSAAKLFGSTYFAEGNRISATEKALAEEVREVEAAVARLGTAATSGSRSDAVAAWRAAARAFNAYLTAAKLDETPQIELGEE</sequence>
<gene>
    <name evidence="1" type="ORF">I4F81_004632</name>
</gene>
<keyword evidence="2" id="KW-1185">Reference proteome</keyword>
<name>A0ACC3BX63_PYRYE</name>
<protein>
    <submittedName>
        <fullName evidence="1">Uncharacterized protein</fullName>
    </submittedName>
</protein>
<comment type="caution">
    <text evidence="1">The sequence shown here is derived from an EMBL/GenBank/DDBJ whole genome shotgun (WGS) entry which is preliminary data.</text>
</comment>
<reference evidence="1" key="1">
    <citation type="submission" date="2019-11" db="EMBL/GenBank/DDBJ databases">
        <title>Nori genome reveals adaptations in red seaweeds to the harsh intertidal environment.</title>
        <authorList>
            <person name="Wang D."/>
            <person name="Mao Y."/>
        </authorList>
    </citation>
    <scope>NUCLEOTIDE SEQUENCE</scope>
    <source>
        <tissue evidence="1">Gametophyte</tissue>
    </source>
</reference>
<proteinExistence type="predicted"/>
<dbReference type="EMBL" id="CM020618">
    <property type="protein sequence ID" value="KAK1862056.1"/>
    <property type="molecule type" value="Genomic_DNA"/>
</dbReference>
<evidence type="ECO:0000313" key="1">
    <source>
        <dbReference type="EMBL" id="KAK1862056.1"/>
    </source>
</evidence>
<evidence type="ECO:0000313" key="2">
    <source>
        <dbReference type="Proteomes" id="UP000798662"/>
    </source>
</evidence>
<organism evidence="1 2">
    <name type="scientific">Pyropia yezoensis</name>
    <name type="common">Susabi-nori</name>
    <name type="synonym">Porphyra yezoensis</name>
    <dbReference type="NCBI Taxonomy" id="2788"/>
    <lineage>
        <taxon>Eukaryota</taxon>
        <taxon>Rhodophyta</taxon>
        <taxon>Bangiophyceae</taxon>
        <taxon>Bangiales</taxon>
        <taxon>Bangiaceae</taxon>
        <taxon>Pyropia</taxon>
    </lineage>
</organism>